<dbReference type="SUPFAM" id="SSF82708">
    <property type="entry name" value="R3H domain"/>
    <property type="match status" value="1"/>
</dbReference>
<dbReference type="InterPro" id="IPR036397">
    <property type="entry name" value="RNaseH_sf"/>
</dbReference>
<dbReference type="InterPro" id="IPR012337">
    <property type="entry name" value="RNaseH-like_sf"/>
</dbReference>
<dbReference type="InterPro" id="IPR036867">
    <property type="entry name" value="R3H_dom_sf"/>
</dbReference>
<dbReference type="InterPro" id="IPR014789">
    <property type="entry name" value="PolyA-riboNase_RNA-binding"/>
</dbReference>
<dbReference type="GO" id="GO:0046872">
    <property type="term" value="F:metal ion binding"/>
    <property type="evidence" value="ECO:0007669"/>
    <property type="project" value="InterPro"/>
</dbReference>
<proteinExistence type="inferred from homology"/>
<gene>
    <name evidence="5" type="primary">LOC113218060</name>
</gene>
<reference evidence="5" key="1">
    <citation type="submission" date="2025-08" db="UniProtKB">
        <authorList>
            <consortium name="RefSeq"/>
        </authorList>
    </citation>
    <scope>IDENTIFICATION</scope>
    <source>
        <tissue evidence="5">Whole organism</tissue>
    </source>
</reference>
<feature type="region of interest" description="Disordered" evidence="2">
    <location>
        <begin position="530"/>
        <end position="597"/>
    </location>
</feature>
<dbReference type="Proteomes" id="UP000504606">
    <property type="component" value="Unplaced"/>
</dbReference>
<dbReference type="InterPro" id="IPR006941">
    <property type="entry name" value="RNase_CAF1"/>
</dbReference>
<dbReference type="GO" id="GO:0000289">
    <property type="term" value="P:nuclear-transcribed mRNA poly(A) tail shortening"/>
    <property type="evidence" value="ECO:0007669"/>
    <property type="project" value="TreeGrafter"/>
</dbReference>
<accession>A0A6J1TTR7</accession>
<evidence type="ECO:0000313" key="5">
    <source>
        <dbReference type="RefSeq" id="XP_026294026.1"/>
    </source>
</evidence>
<organism evidence="4 5">
    <name type="scientific">Frankliniella occidentalis</name>
    <name type="common">Western flower thrips</name>
    <name type="synonym">Euthrips occidentalis</name>
    <dbReference type="NCBI Taxonomy" id="133901"/>
    <lineage>
        <taxon>Eukaryota</taxon>
        <taxon>Metazoa</taxon>
        <taxon>Ecdysozoa</taxon>
        <taxon>Arthropoda</taxon>
        <taxon>Hexapoda</taxon>
        <taxon>Insecta</taxon>
        <taxon>Pterygota</taxon>
        <taxon>Neoptera</taxon>
        <taxon>Paraneoptera</taxon>
        <taxon>Thysanoptera</taxon>
        <taxon>Terebrantia</taxon>
        <taxon>Thripoidea</taxon>
        <taxon>Thripidae</taxon>
        <taxon>Frankliniella</taxon>
    </lineage>
</organism>
<sequence>MDVTRENFYTILPNLKRALSDAEFITIDFEFTGLTSGGRDLEPMPFDTPRQYYEKLHQKALDFLPLQLGLCIFQYDASENKYTYQAYNFFIFPFSKLKGFPNSTFLCQSSSVAFLSSCGFDFNKAFGAGIPFLTQPEEDKLKLSIKDRQQKIVRENQKDSFDVSVPEDLKIVFQSNMKKIKEFLEDTSEKKADSFILDRCNRFMRRLLYQEVPKEFGDTVYLETCDDSDMTMMIMRGGGEEFKKLREEEKKKNEWKEFEEAVGLSHLIKAIAESGKLIVAHNCLLDICHLVHRFRYPLPPNYDEFKEIVHHIFPRIIDTKFMAFEQQFKDLISAGSLGQLLDTVSTAPFEMPKIEGNVEGHSYNNLVDKSHEGGYDAFITGQCFLAMSQYLAKDQGIKFSNIGSIKEILSQIENRLYLMKIQDIRYLLLGGPDVKPPRNHVFHLRFPREWKQYDIVELFKPYGPVFISFIDERSAYVALHKRDQAKFVMKSLTGNDFYKLTSFGAYQKQIERKSPPLAQPASPSLDLVRKRKLRDSTDGASASPDVFKKHRSLDQPKRSIDPIPEETEVDNIGSSDHTSTENQSLAPKEFAESEVWG</sequence>
<dbReference type="InterPro" id="IPR051181">
    <property type="entry name" value="CAF1_poly(A)_ribonucleases"/>
</dbReference>
<protein>
    <submittedName>
        <fullName evidence="5">Poly(A)-specific ribonuclease PARN</fullName>
    </submittedName>
</protein>
<dbReference type="PANTHER" id="PTHR15092">
    <property type="entry name" value="POLY A -SPECIFIC RIBONUCLEASE/TARGET OF EGR1, MEMBER 1"/>
    <property type="match status" value="1"/>
</dbReference>
<evidence type="ECO:0000313" key="4">
    <source>
        <dbReference type="Proteomes" id="UP000504606"/>
    </source>
</evidence>
<dbReference type="CDD" id="cd12428">
    <property type="entry name" value="RRM_PARN"/>
    <property type="match status" value="1"/>
</dbReference>
<dbReference type="AlphaFoldDB" id="A0A6J1TTR7"/>
<dbReference type="InterPro" id="IPR012677">
    <property type="entry name" value="Nucleotide-bd_a/b_plait_sf"/>
</dbReference>
<dbReference type="GO" id="GO:1990431">
    <property type="term" value="P:priRNA 3'-end processing"/>
    <property type="evidence" value="ECO:0007669"/>
    <property type="project" value="TreeGrafter"/>
</dbReference>
<evidence type="ECO:0000256" key="2">
    <source>
        <dbReference type="SAM" id="MobiDB-lite"/>
    </source>
</evidence>
<dbReference type="Pfam" id="PF08675">
    <property type="entry name" value="RNA_bind"/>
    <property type="match status" value="1"/>
</dbReference>
<evidence type="ECO:0000259" key="3">
    <source>
        <dbReference type="Pfam" id="PF08675"/>
    </source>
</evidence>
<dbReference type="InterPro" id="IPR035979">
    <property type="entry name" value="RBD_domain_sf"/>
</dbReference>
<keyword evidence="4" id="KW-1185">Reference proteome</keyword>
<dbReference type="GO" id="GO:0005737">
    <property type="term" value="C:cytoplasm"/>
    <property type="evidence" value="ECO:0007669"/>
    <property type="project" value="InterPro"/>
</dbReference>
<dbReference type="SUPFAM" id="SSF53098">
    <property type="entry name" value="Ribonuclease H-like"/>
    <property type="match status" value="1"/>
</dbReference>
<feature type="compositionally biased region" description="Polar residues" evidence="2">
    <location>
        <begin position="572"/>
        <end position="585"/>
    </location>
</feature>
<dbReference type="RefSeq" id="XP_026294026.1">
    <property type="nucleotide sequence ID" value="XM_026438241.2"/>
</dbReference>
<evidence type="ECO:0000256" key="1">
    <source>
        <dbReference type="ARBA" id="ARBA00008372"/>
    </source>
</evidence>
<dbReference type="Gene3D" id="3.30.420.10">
    <property type="entry name" value="Ribonuclease H-like superfamily/Ribonuclease H"/>
    <property type="match status" value="2"/>
</dbReference>
<dbReference type="GO" id="GO:0004535">
    <property type="term" value="F:poly(A)-specific ribonuclease activity"/>
    <property type="evidence" value="ECO:0007669"/>
    <property type="project" value="InterPro"/>
</dbReference>
<dbReference type="SUPFAM" id="SSF54928">
    <property type="entry name" value="RNA-binding domain, RBD"/>
    <property type="match status" value="1"/>
</dbReference>
<dbReference type="GO" id="GO:0003723">
    <property type="term" value="F:RNA binding"/>
    <property type="evidence" value="ECO:0007669"/>
    <property type="project" value="InterPro"/>
</dbReference>
<dbReference type="PANTHER" id="PTHR15092:SF44">
    <property type="entry name" value="POLY(A)-SPECIFIC RIBONUCLEASE PARN"/>
    <property type="match status" value="1"/>
</dbReference>
<comment type="similarity">
    <text evidence="1">Belongs to the CAF1 family.</text>
</comment>
<dbReference type="Gene3D" id="3.30.70.330">
    <property type="match status" value="1"/>
</dbReference>
<dbReference type="Gene3D" id="3.30.1370.50">
    <property type="entry name" value="R3H-like domain"/>
    <property type="match status" value="1"/>
</dbReference>
<dbReference type="KEGG" id="foc:113218060"/>
<dbReference type="OrthoDB" id="1432093at2759"/>
<dbReference type="Pfam" id="PF04857">
    <property type="entry name" value="CAF1"/>
    <property type="match status" value="1"/>
</dbReference>
<feature type="domain" description="Poly(A)-specific ribonuclease RNA-binding" evidence="3">
    <location>
        <begin position="431"/>
        <end position="508"/>
    </location>
</feature>
<name>A0A6J1TTR7_FRAOC</name>
<dbReference type="GO" id="GO:0005634">
    <property type="term" value="C:nucleus"/>
    <property type="evidence" value="ECO:0007669"/>
    <property type="project" value="InterPro"/>
</dbReference>
<dbReference type="GeneID" id="113218060"/>
<dbReference type="GO" id="GO:1990432">
    <property type="term" value="P:siRNA 3'-end processing"/>
    <property type="evidence" value="ECO:0007669"/>
    <property type="project" value="TreeGrafter"/>
</dbReference>